<comment type="caution">
    <text evidence="4">The sequence shown here is derived from an EMBL/GenBank/DDBJ whole genome shotgun (WGS) entry which is preliminary data.</text>
</comment>
<dbReference type="Proteomes" id="UP001596201">
    <property type="component" value="Unassembled WGS sequence"/>
</dbReference>
<dbReference type="EMBL" id="JBHSKX010000002">
    <property type="protein sequence ID" value="MFC5368165.1"/>
    <property type="molecule type" value="Genomic_DNA"/>
</dbReference>
<accession>A0ABD5RDQ1</accession>
<keyword evidence="5" id="KW-1185">Reference proteome</keyword>
<dbReference type="RefSeq" id="WP_227230401.1">
    <property type="nucleotide sequence ID" value="NZ_JAJCVJ010000002.1"/>
</dbReference>
<dbReference type="InterPro" id="IPR029016">
    <property type="entry name" value="GAF-like_dom_sf"/>
</dbReference>
<dbReference type="Gene3D" id="3.30.450.40">
    <property type="match status" value="1"/>
</dbReference>
<evidence type="ECO:0000256" key="1">
    <source>
        <dbReference type="ARBA" id="ARBA00022679"/>
    </source>
</evidence>
<dbReference type="SMART" id="SM00065">
    <property type="entry name" value="GAF"/>
    <property type="match status" value="1"/>
</dbReference>
<name>A0ABD5RDQ1_9EURY</name>
<evidence type="ECO:0000313" key="5">
    <source>
        <dbReference type="Proteomes" id="UP001596201"/>
    </source>
</evidence>
<sequence length="289" mass="31831">MDEATVVYVDPTGEADEAVAALRRAGFAVDHHTTAGDARSALDATTDAVVTEHDLPDGDGLSLLGAVRRRHPDAVCVVFTETALDEMTTADAPTVPNYLDRGREAATDRLIGLLRESIRRRSHTAYPLPTDEESRLDAVERLALETMLDDPTAVECFDRLTELAAARFGVAYAFVGVLDAHTEQFLACHGFGGEPTPREETICTYTLREDDVFVVEDVPGDPRFHDGPYDDLGVEWYAGTRIELDGRAVGTFCLAHDDPVAFDAEDRRHLRLFAEEATDQLRYRSGFDD</sequence>
<dbReference type="SUPFAM" id="SSF52172">
    <property type="entry name" value="CheY-like"/>
    <property type="match status" value="1"/>
</dbReference>
<feature type="domain" description="GAF" evidence="3">
    <location>
        <begin position="152"/>
        <end position="286"/>
    </location>
</feature>
<proteinExistence type="predicted"/>
<protein>
    <submittedName>
        <fullName evidence="4">GAF domain-containing protein</fullName>
    </submittedName>
</protein>
<organism evidence="4 5">
    <name type="scientific">Salinirubrum litoreum</name>
    <dbReference type="NCBI Taxonomy" id="1126234"/>
    <lineage>
        <taxon>Archaea</taxon>
        <taxon>Methanobacteriati</taxon>
        <taxon>Methanobacteriota</taxon>
        <taxon>Stenosarchaea group</taxon>
        <taxon>Halobacteria</taxon>
        <taxon>Halobacteriales</taxon>
        <taxon>Haloferacaceae</taxon>
        <taxon>Salinirubrum</taxon>
    </lineage>
</organism>
<reference evidence="4 5" key="1">
    <citation type="journal article" date="2019" name="Int. J. Syst. Evol. Microbiol.">
        <title>The Global Catalogue of Microorganisms (GCM) 10K type strain sequencing project: providing services to taxonomists for standard genome sequencing and annotation.</title>
        <authorList>
            <consortium name="The Broad Institute Genomics Platform"/>
            <consortium name="The Broad Institute Genome Sequencing Center for Infectious Disease"/>
            <person name="Wu L."/>
            <person name="Ma J."/>
        </authorList>
    </citation>
    <scope>NUCLEOTIDE SEQUENCE [LARGE SCALE GENOMIC DNA]</scope>
    <source>
        <strain evidence="4 5">CGMCC 1.12237</strain>
    </source>
</reference>
<dbReference type="GO" id="GO:0016301">
    <property type="term" value="F:kinase activity"/>
    <property type="evidence" value="ECO:0007669"/>
    <property type="project" value="UniProtKB-KW"/>
</dbReference>
<evidence type="ECO:0000313" key="4">
    <source>
        <dbReference type="EMBL" id="MFC5368165.1"/>
    </source>
</evidence>
<evidence type="ECO:0000256" key="2">
    <source>
        <dbReference type="ARBA" id="ARBA00022777"/>
    </source>
</evidence>
<dbReference type="SUPFAM" id="SSF55781">
    <property type="entry name" value="GAF domain-like"/>
    <property type="match status" value="1"/>
</dbReference>
<keyword evidence="2" id="KW-0418">Kinase</keyword>
<dbReference type="Pfam" id="PF01590">
    <property type="entry name" value="GAF"/>
    <property type="match status" value="1"/>
</dbReference>
<dbReference type="InterPro" id="IPR011006">
    <property type="entry name" value="CheY-like_superfamily"/>
</dbReference>
<keyword evidence="1" id="KW-0808">Transferase</keyword>
<dbReference type="AlphaFoldDB" id="A0ABD5RDQ1"/>
<dbReference type="PANTHER" id="PTHR43102">
    <property type="entry name" value="SLR1143 PROTEIN"/>
    <property type="match status" value="1"/>
</dbReference>
<dbReference type="InterPro" id="IPR003018">
    <property type="entry name" value="GAF"/>
</dbReference>
<evidence type="ECO:0000259" key="3">
    <source>
        <dbReference type="SMART" id="SM00065"/>
    </source>
</evidence>
<dbReference type="PANTHER" id="PTHR43102:SF2">
    <property type="entry name" value="GAF DOMAIN-CONTAINING PROTEIN"/>
    <property type="match status" value="1"/>
</dbReference>
<dbReference type="Gene3D" id="3.40.50.2300">
    <property type="match status" value="1"/>
</dbReference>
<gene>
    <name evidence="4" type="ORF">ACFPJ5_14610</name>
</gene>